<feature type="compositionally biased region" description="Low complexity" evidence="1">
    <location>
        <begin position="21"/>
        <end position="55"/>
    </location>
</feature>
<organism evidence="2 3">
    <name type="scientific">Prorocentrum cordatum</name>
    <dbReference type="NCBI Taxonomy" id="2364126"/>
    <lineage>
        <taxon>Eukaryota</taxon>
        <taxon>Sar</taxon>
        <taxon>Alveolata</taxon>
        <taxon>Dinophyceae</taxon>
        <taxon>Prorocentrales</taxon>
        <taxon>Prorocentraceae</taxon>
        <taxon>Prorocentrum</taxon>
    </lineage>
</organism>
<name>A0ABN9SNQ6_9DINO</name>
<reference evidence="2" key="1">
    <citation type="submission" date="2023-10" db="EMBL/GenBank/DDBJ databases">
        <authorList>
            <person name="Chen Y."/>
            <person name="Shah S."/>
            <person name="Dougan E. K."/>
            <person name="Thang M."/>
            <person name="Chan C."/>
        </authorList>
    </citation>
    <scope>NUCLEOTIDE SEQUENCE [LARGE SCALE GENOMIC DNA]</scope>
</reference>
<gene>
    <name evidence="2" type="ORF">PCOR1329_LOCUS31088</name>
</gene>
<sequence>MLLDEAVGGVGAGQLAGVGAPGAAYGRPGAQRAQQPRQVAAAKGPGPAGAAPGGALRHEAGAPLQLRALGPRLGSALGKISESAEWAEESARGAADAALDDEFEALFAEAAGLRAPWAEEQGRTRYEVMEGGHLACPPCEEAGSAPSLPSAAGGAAPAGPVAEAEPHPALEAAAGIVAAGAEAEARAPSEASLESRMGGGPAGGLGGEPARARAAGAPDALGGGPCWVRRGGAGRGEGAAGGARAGWRSLGTAARPTRSVRSPWWPGWRRKAWRSRGSRARRRRARGPRRPEAC</sequence>
<dbReference type="Proteomes" id="UP001189429">
    <property type="component" value="Unassembled WGS sequence"/>
</dbReference>
<dbReference type="EMBL" id="CAUYUJ010012136">
    <property type="protein sequence ID" value="CAK0833367.1"/>
    <property type="molecule type" value="Genomic_DNA"/>
</dbReference>
<feature type="region of interest" description="Disordered" evidence="1">
    <location>
        <begin position="140"/>
        <end position="162"/>
    </location>
</feature>
<feature type="compositionally biased region" description="Gly residues" evidence="1">
    <location>
        <begin position="197"/>
        <end position="207"/>
    </location>
</feature>
<evidence type="ECO:0000256" key="1">
    <source>
        <dbReference type="SAM" id="MobiDB-lite"/>
    </source>
</evidence>
<protein>
    <submittedName>
        <fullName evidence="2">Uncharacterized protein</fullName>
    </submittedName>
</protein>
<feature type="compositionally biased region" description="Gly residues" evidence="1">
    <location>
        <begin position="221"/>
        <end position="244"/>
    </location>
</feature>
<evidence type="ECO:0000313" key="2">
    <source>
        <dbReference type="EMBL" id="CAK0833367.1"/>
    </source>
</evidence>
<evidence type="ECO:0000313" key="3">
    <source>
        <dbReference type="Proteomes" id="UP001189429"/>
    </source>
</evidence>
<feature type="compositionally biased region" description="Basic residues" evidence="1">
    <location>
        <begin position="268"/>
        <end position="288"/>
    </location>
</feature>
<keyword evidence="3" id="KW-1185">Reference proteome</keyword>
<proteinExistence type="predicted"/>
<feature type="region of interest" description="Disordered" evidence="1">
    <location>
        <begin position="21"/>
        <end position="59"/>
    </location>
</feature>
<comment type="caution">
    <text evidence="2">The sequence shown here is derived from an EMBL/GenBank/DDBJ whole genome shotgun (WGS) entry which is preliminary data.</text>
</comment>
<feature type="region of interest" description="Disordered" evidence="1">
    <location>
        <begin position="186"/>
        <end position="294"/>
    </location>
</feature>
<feature type="compositionally biased region" description="Low complexity" evidence="1">
    <location>
        <begin position="208"/>
        <end position="220"/>
    </location>
</feature>
<accession>A0ABN9SNQ6</accession>